<dbReference type="GO" id="GO:0005634">
    <property type="term" value="C:nucleus"/>
    <property type="evidence" value="ECO:0007669"/>
    <property type="project" value="TreeGrafter"/>
</dbReference>
<dbReference type="GO" id="GO:0140662">
    <property type="term" value="F:ATP-dependent protein folding chaperone"/>
    <property type="evidence" value="ECO:0007669"/>
    <property type="project" value="InterPro"/>
</dbReference>
<sequence>MYTSHITSFISANHLVVSSFTTNIKLHDKYQEFVTDSEREEFSSKLQGVEGWLYEDGEDETKGVYIAKFEELKKQGDPIKERYKESFERGSIIDQLAYCINSYKEDVMSNDPKFDHIELADK</sequence>
<organism evidence="3 4">
    <name type="scientific">Nyssa sinensis</name>
    <dbReference type="NCBI Taxonomy" id="561372"/>
    <lineage>
        <taxon>Eukaryota</taxon>
        <taxon>Viridiplantae</taxon>
        <taxon>Streptophyta</taxon>
        <taxon>Embryophyta</taxon>
        <taxon>Tracheophyta</taxon>
        <taxon>Spermatophyta</taxon>
        <taxon>Magnoliopsida</taxon>
        <taxon>eudicotyledons</taxon>
        <taxon>Gunneridae</taxon>
        <taxon>Pentapetalae</taxon>
        <taxon>asterids</taxon>
        <taxon>Cornales</taxon>
        <taxon>Nyssaceae</taxon>
        <taxon>Nyssa</taxon>
    </lineage>
</organism>
<dbReference type="SUPFAM" id="SSF100934">
    <property type="entry name" value="Heat shock protein 70kD (HSP70), C-terminal subdomain"/>
    <property type="match status" value="1"/>
</dbReference>
<dbReference type="GO" id="GO:0005829">
    <property type="term" value="C:cytosol"/>
    <property type="evidence" value="ECO:0007669"/>
    <property type="project" value="TreeGrafter"/>
</dbReference>
<evidence type="ECO:0000313" key="3">
    <source>
        <dbReference type="EMBL" id="KAA8535646.1"/>
    </source>
</evidence>
<dbReference type="AlphaFoldDB" id="A0A5J5B0E8"/>
<dbReference type="PANTHER" id="PTHR45639">
    <property type="entry name" value="HSC70CB, ISOFORM G-RELATED"/>
    <property type="match status" value="1"/>
</dbReference>
<dbReference type="FunFam" id="1.20.1270.10:FF:000002">
    <property type="entry name" value="Heat shock 70 kDa protein 4"/>
    <property type="match status" value="1"/>
</dbReference>
<dbReference type="OrthoDB" id="434160at2759"/>
<evidence type="ECO:0000256" key="2">
    <source>
        <dbReference type="ARBA" id="ARBA00022840"/>
    </source>
</evidence>
<proteinExistence type="predicted"/>
<dbReference type="EMBL" id="CM018040">
    <property type="protein sequence ID" value="KAA8535646.1"/>
    <property type="molecule type" value="Genomic_DNA"/>
</dbReference>
<dbReference type="PANTHER" id="PTHR45639:SF4">
    <property type="entry name" value="HSC70CB, ISOFORM G"/>
    <property type="match status" value="1"/>
</dbReference>
<evidence type="ECO:0000313" key="4">
    <source>
        <dbReference type="Proteomes" id="UP000325577"/>
    </source>
</evidence>
<keyword evidence="4" id="KW-1185">Reference proteome</keyword>
<protein>
    <submittedName>
        <fullName evidence="3">Uncharacterized protein</fullName>
    </submittedName>
</protein>
<reference evidence="3 4" key="1">
    <citation type="submission" date="2019-09" db="EMBL/GenBank/DDBJ databases">
        <title>A chromosome-level genome assembly of the Chinese tupelo Nyssa sinensis.</title>
        <authorList>
            <person name="Yang X."/>
            <person name="Kang M."/>
            <person name="Yang Y."/>
            <person name="Xiong H."/>
            <person name="Wang M."/>
            <person name="Zhang Z."/>
            <person name="Wang Z."/>
            <person name="Wu H."/>
            <person name="Ma T."/>
            <person name="Liu J."/>
            <person name="Xi Z."/>
        </authorList>
    </citation>
    <scope>NUCLEOTIDE SEQUENCE [LARGE SCALE GENOMIC DNA]</scope>
    <source>
        <strain evidence="3">J267</strain>
        <tissue evidence="3">Leaf</tissue>
    </source>
</reference>
<keyword evidence="2" id="KW-0067">ATP-binding</keyword>
<name>A0A5J5B0E8_9ASTE</name>
<dbReference type="InterPro" id="IPR029048">
    <property type="entry name" value="HSP70_C_sf"/>
</dbReference>
<gene>
    <name evidence="3" type="ORF">F0562_030649</name>
</gene>
<dbReference type="GO" id="GO:0005524">
    <property type="term" value="F:ATP binding"/>
    <property type="evidence" value="ECO:0007669"/>
    <property type="project" value="UniProtKB-KW"/>
</dbReference>
<dbReference type="InterPro" id="IPR013126">
    <property type="entry name" value="Hsp_70_fam"/>
</dbReference>
<dbReference type="Proteomes" id="UP000325577">
    <property type="component" value="Linkage Group LG17"/>
</dbReference>
<evidence type="ECO:0000256" key="1">
    <source>
        <dbReference type="ARBA" id="ARBA00022741"/>
    </source>
</evidence>
<keyword evidence="1" id="KW-0547">Nucleotide-binding</keyword>
<accession>A0A5J5B0E8</accession>
<dbReference type="Gene3D" id="1.20.1270.10">
    <property type="match status" value="1"/>
</dbReference>